<comment type="caution">
    <text evidence="1">The sequence shown here is derived from an EMBL/GenBank/DDBJ whole genome shotgun (WGS) entry which is preliminary data.</text>
</comment>
<evidence type="ECO:0000313" key="1">
    <source>
        <dbReference type="EMBL" id="MED6258476.1"/>
    </source>
</evidence>
<proteinExistence type="predicted"/>
<dbReference type="EMBL" id="JAHUTI010080613">
    <property type="protein sequence ID" value="MED6258476.1"/>
    <property type="molecule type" value="Genomic_DNA"/>
</dbReference>
<protein>
    <submittedName>
        <fullName evidence="1">Uncharacterized protein</fullName>
    </submittedName>
</protein>
<reference evidence="1 2" key="1">
    <citation type="submission" date="2021-07" db="EMBL/GenBank/DDBJ databases">
        <authorList>
            <person name="Palmer J.M."/>
        </authorList>
    </citation>
    <scope>NUCLEOTIDE SEQUENCE [LARGE SCALE GENOMIC DNA]</scope>
    <source>
        <strain evidence="1 2">AT_MEX2019</strain>
        <tissue evidence="1">Muscle</tissue>
    </source>
</reference>
<gene>
    <name evidence="1" type="ORF">ATANTOWER_007960</name>
</gene>
<evidence type="ECO:0000313" key="2">
    <source>
        <dbReference type="Proteomes" id="UP001345963"/>
    </source>
</evidence>
<sequence>MSCYPILSCPNSAKQTDCYIPIFTHPVTPFLSICITLDDTCILVVKLPTGRSLWSHHTPTADCHTVKSLCGGLIEPPRSLLQIGHSLHPFTPRPNSRIVAIVWLCRTAWYQLGPVREHTLGLLSPSPMTKE</sequence>
<organism evidence="1 2">
    <name type="scientific">Ataeniobius toweri</name>
    <dbReference type="NCBI Taxonomy" id="208326"/>
    <lineage>
        <taxon>Eukaryota</taxon>
        <taxon>Metazoa</taxon>
        <taxon>Chordata</taxon>
        <taxon>Craniata</taxon>
        <taxon>Vertebrata</taxon>
        <taxon>Euteleostomi</taxon>
        <taxon>Actinopterygii</taxon>
        <taxon>Neopterygii</taxon>
        <taxon>Teleostei</taxon>
        <taxon>Neoteleostei</taxon>
        <taxon>Acanthomorphata</taxon>
        <taxon>Ovalentaria</taxon>
        <taxon>Atherinomorphae</taxon>
        <taxon>Cyprinodontiformes</taxon>
        <taxon>Goodeidae</taxon>
        <taxon>Ataeniobius</taxon>
    </lineage>
</organism>
<keyword evidence="2" id="KW-1185">Reference proteome</keyword>
<dbReference type="Proteomes" id="UP001345963">
    <property type="component" value="Unassembled WGS sequence"/>
</dbReference>
<accession>A0ABU7C6X2</accession>
<name>A0ABU7C6X2_9TELE</name>